<evidence type="ECO:0000313" key="2">
    <source>
        <dbReference type="EMBL" id="RRT31967.1"/>
    </source>
</evidence>
<dbReference type="AlphaFoldDB" id="A0A426WXG0"/>
<feature type="compositionally biased region" description="Polar residues" evidence="1">
    <location>
        <begin position="323"/>
        <end position="334"/>
    </location>
</feature>
<gene>
    <name evidence="2" type="ORF">B296_00048845</name>
</gene>
<feature type="region of interest" description="Disordered" evidence="1">
    <location>
        <begin position="283"/>
        <end position="340"/>
    </location>
</feature>
<reference evidence="2 3" key="1">
    <citation type="journal article" date="2014" name="Agronomy (Basel)">
        <title>A Draft Genome Sequence for Ensete ventricosum, the Drought-Tolerant Tree Against Hunger.</title>
        <authorList>
            <person name="Harrison J."/>
            <person name="Moore K.A."/>
            <person name="Paszkiewicz K."/>
            <person name="Jones T."/>
            <person name="Grant M."/>
            <person name="Ambacheew D."/>
            <person name="Muzemil S."/>
            <person name="Studholme D.J."/>
        </authorList>
    </citation>
    <scope>NUCLEOTIDE SEQUENCE [LARGE SCALE GENOMIC DNA]</scope>
</reference>
<name>A0A426WXG0_ENSVE</name>
<feature type="compositionally biased region" description="Low complexity" evidence="1">
    <location>
        <begin position="29"/>
        <end position="40"/>
    </location>
</feature>
<evidence type="ECO:0000313" key="3">
    <source>
        <dbReference type="Proteomes" id="UP000287651"/>
    </source>
</evidence>
<dbReference type="Proteomes" id="UP000287651">
    <property type="component" value="Unassembled WGS sequence"/>
</dbReference>
<feature type="region of interest" description="Disordered" evidence="1">
    <location>
        <begin position="56"/>
        <end position="81"/>
    </location>
</feature>
<dbReference type="PANTHER" id="PTHR33223">
    <property type="entry name" value="CCHC-TYPE DOMAIN-CONTAINING PROTEIN"/>
    <property type="match status" value="1"/>
</dbReference>
<sequence>MVEGYDDMVGHKGSKVTSAHGPEPAVLAQQTRRQNSSTRQAPDLTLTFLALEGGLMSQERPSGNSGAEHHPEPSHPHPIDEATVVVPTPNRFWRMMTDPGFPSPASNPAPFVITTEAFLGLTNQVQALAPDFDTLSTDTTDSLKGQVRRVHQRLDEVQKEILKSRGEVGESSKGGSPFTPEIQAKSLSATFRLPALEPYDGSGDPAEHIAAFGAQMALYDTSDVLMCRAFPTTLRGPARICHPSILDGAEAVKVFLVADRPPATLPKMLQRAHQYMAAKTLVASKREETKRPRGEQSRGHPVPPPKRREDMSGMLPARPPQFLSIQLEQRSSFRSGKGGS</sequence>
<feature type="compositionally biased region" description="Basic and acidic residues" evidence="1">
    <location>
        <begin position="284"/>
        <end position="298"/>
    </location>
</feature>
<protein>
    <submittedName>
        <fullName evidence="2">Uncharacterized protein</fullName>
    </submittedName>
</protein>
<feature type="compositionally biased region" description="Basic and acidic residues" evidence="1">
    <location>
        <begin position="67"/>
        <end position="80"/>
    </location>
</feature>
<comment type="caution">
    <text evidence="2">The sequence shown here is derived from an EMBL/GenBank/DDBJ whole genome shotgun (WGS) entry which is preliminary data.</text>
</comment>
<evidence type="ECO:0000256" key="1">
    <source>
        <dbReference type="SAM" id="MobiDB-lite"/>
    </source>
</evidence>
<accession>A0A426WXG0</accession>
<proteinExistence type="predicted"/>
<organism evidence="2 3">
    <name type="scientific">Ensete ventricosum</name>
    <name type="common">Abyssinian banana</name>
    <name type="synonym">Musa ensete</name>
    <dbReference type="NCBI Taxonomy" id="4639"/>
    <lineage>
        <taxon>Eukaryota</taxon>
        <taxon>Viridiplantae</taxon>
        <taxon>Streptophyta</taxon>
        <taxon>Embryophyta</taxon>
        <taxon>Tracheophyta</taxon>
        <taxon>Spermatophyta</taxon>
        <taxon>Magnoliopsida</taxon>
        <taxon>Liliopsida</taxon>
        <taxon>Zingiberales</taxon>
        <taxon>Musaceae</taxon>
        <taxon>Ensete</taxon>
    </lineage>
</organism>
<dbReference type="PANTHER" id="PTHR33223:SF10">
    <property type="entry name" value="AMINOTRANSFERASE-LIKE PLANT MOBILE DOMAIN-CONTAINING PROTEIN"/>
    <property type="match status" value="1"/>
</dbReference>
<dbReference type="EMBL" id="AMZH03034549">
    <property type="protein sequence ID" value="RRT31967.1"/>
    <property type="molecule type" value="Genomic_DNA"/>
</dbReference>
<feature type="region of interest" description="Disordered" evidence="1">
    <location>
        <begin position="1"/>
        <end position="43"/>
    </location>
</feature>